<sequence length="513" mass="55618">MGILKLLRIRMYRGILGDCFLIRTTLDDGGAELERSILIDCGVLQNVAAGADLIAKLDPKVVNRIGKKRLSEVEAGPARISAIAKDVLKTVGNRIDLLVITHEHYDHLSGFAFEKGAFLDGAVSIGRLWMAWTENLKDPQAQVLRARFSKGKQALAAAATLAQGDAHPGLRTAAALAAFAGPVAINGLGASGVFGTAEIMQMLKDKAGADSTSYLEPGQVIDLDEFNIKAFVLGPPRDEVLLRKDTPSKGQAKEVYLTRLDAAAAAESTVNAQLSLLANRTDTVLPFSAVYQRPLKGKTRRKKATKSGVRKLYDAPAEKWRRIDSDWTGSIEALALKMDSDTNNTSLALAFELPDGQVLLFPGDAQVGNWLSWNDQTYPPAAKTMSSGKPVTAEDLLRRTTFYKVGHHGSHNATVEALGLERMVDPRLVAAIPVVEAVAAIQGKGRAEPGSGWRMPFEELYKALQEKTKGRIVQGDGNPTVEKRAFRNNPTSAKRPVKIEHSDLFVEMTFDLS</sequence>
<dbReference type="Gene3D" id="3.60.15.10">
    <property type="entry name" value="Ribonuclease Z/Hydroxyacylglutathione hydrolase-like"/>
    <property type="match status" value="1"/>
</dbReference>
<evidence type="ECO:0000313" key="1">
    <source>
        <dbReference type="EMBL" id="PAP99813.1"/>
    </source>
</evidence>
<gene>
    <name evidence="1" type="ORF">CIT25_23415</name>
</gene>
<dbReference type="AlphaFoldDB" id="A0AB36R510"/>
<accession>A0AB36R510</accession>
<dbReference type="Proteomes" id="UP000216215">
    <property type="component" value="Unassembled WGS sequence"/>
</dbReference>
<name>A0AB36R510_9HYPH</name>
<proteinExistence type="predicted"/>
<evidence type="ECO:0008006" key="3">
    <source>
        <dbReference type="Google" id="ProtNLM"/>
    </source>
</evidence>
<dbReference type="EMBL" id="NPKI01000029">
    <property type="protein sequence ID" value="PAP99813.1"/>
    <property type="molecule type" value="Genomic_DNA"/>
</dbReference>
<dbReference type="PANTHER" id="PTHR30619:SF1">
    <property type="entry name" value="RECOMBINATION PROTEIN 2"/>
    <property type="match status" value="1"/>
</dbReference>
<dbReference type="SUPFAM" id="SSF56281">
    <property type="entry name" value="Metallo-hydrolase/oxidoreductase"/>
    <property type="match status" value="1"/>
</dbReference>
<protein>
    <recommendedName>
        <fullName evidence="3">Metallo-beta-lactamase domain-containing protein</fullName>
    </recommendedName>
</protein>
<dbReference type="InterPro" id="IPR052159">
    <property type="entry name" value="Competence_DNA_uptake"/>
</dbReference>
<dbReference type="PANTHER" id="PTHR30619">
    <property type="entry name" value="DNA INTERNALIZATION/COMPETENCE PROTEIN COMEC/REC2"/>
    <property type="match status" value="1"/>
</dbReference>
<keyword evidence="2" id="KW-1185">Reference proteome</keyword>
<organism evidence="1 2">
    <name type="scientific">Mesorhizobium mediterraneum</name>
    <dbReference type="NCBI Taxonomy" id="43617"/>
    <lineage>
        <taxon>Bacteria</taxon>
        <taxon>Pseudomonadati</taxon>
        <taxon>Pseudomonadota</taxon>
        <taxon>Alphaproteobacteria</taxon>
        <taxon>Hyphomicrobiales</taxon>
        <taxon>Phyllobacteriaceae</taxon>
        <taxon>Mesorhizobium</taxon>
    </lineage>
</organism>
<evidence type="ECO:0000313" key="2">
    <source>
        <dbReference type="Proteomes" id="UP000216215"/>
    </source>
</evidence>
<comment type="caution">
    <text evidence="1">The sequence shown here is derived from an EMBL/GenBank/DDBJ whole genome shotgun (WGS) entry which is preliminary data.</text>
</comment>
<dbReference type="InterPro" id="IPR036866">
    <property type="entry name" value="RibonucZ/Hydroxyglut_hydro"/>
</dbReference>
<reference evidence="2" key="1">
    <citation type="submission" date="2017-08" db="EMBL/GenBank/DDBJ databases">
        <title>Mesorhizobium wenxinae sp. nov., a novel rhizobial species isolated from root nodules of chickpea (Cicer arietinum L.).</title>
        <authorList>
            <person name="Zhang J."/>
        </authorList>
    </citation>
    <scope>NUCLEOTIDE SEQUENCE [LARGE SCALE GENOMIC DNA]</scope>
    <source>
        <strain evidence="2">USDA 3392</strain>
    </source>
</reference>